<evidence type="ECO:0000256" key="4">
    <source>
        <dbReference type="ARBA" id="ARBA00023002"/>
    </source>
</evidence>
<dbReference type="OrthoDB" id="442947at2759"/>
<keyword evidence="2 5" id="KW-0479">Metal-binding</keyword>
<dbReference type="VEuPathDB" id="FungiDB:PV10_01067"/>
<evidence type="ECO:0000259" key="6">
    <source>
        <dbReference type="SMART" id="SM00829"/>
    </source>
</evidence>
<dbReference type="GO" id="GO:0008270">
    <property type="term" value="F:zinc ion binding"/>
    <property type="evidence" value="ECO:0007669"/>
    <property type="project" value="InterPro"/>
</dbReference>
<dbReference type="Gene3D" id="3.40.50.720">
    <property type="entry name" value="NAD(P)-binding Rossmann-like Domain"/>
    <property type="match status" value="1"/>
</dbReference>
<dbReference type="Proteomes" id="UP000288859">
    <property type="component" value="Unassembled WGS sequence"/>
</dbReference>
<dbReference type="InterPro" id="IPR036291">
    <property type="entry name" value="NAD(P)-bd_dom_sf"/>
</dbReference>
<keyword evidence="4" id="KW-0560">Oxidoreductase</keyword>
<name>A0A438NB71_EXOME</name>
<dbReference type="PANTHER" id="PTHR42813:SF2">
    <property type="entry name" value="DEHYDROGENASE, ZINC-CONTAINING, PUTATIVE (AFU_ORTHOLOGUE AFUA_2G02810)-RELATED"/>
    <property type="match status" value="1"/>
</dbReference>
<evidence type="ECO:0000256" key="3">
    <source>
        <dbReference type="ARBA" id="ARBA00022833"/>
    </source>
</evidence>
<dbReference type="InterPro" id="IPR013154">
    <property type="entry name" value="ADH-like_N"/>
</dbReference>
<dbReference type="PROSITE" id="PS00059">
    <property type="entry name" value="ADH_ZINC"/>
    <property type="match status" value="1"/>
</dbReference>
<dbReference type="Pfam" id="PF08240">
    <property type="entry name" value="ADH_N"/>
    <property type="match status" value="1"/>
</dbReference>
<dbReference type="InterPro" id="IPR011032">
    <property type="entry name" value="GroES-like_sf"/>
</dbReference>
<dbReference type="GO" id="GO:0016491">
    <property type="term" value="F:oxidoreductase activity"/>
    <property type="evidence" value="ECO:0007669"/>
    <property type="project" value="UniProtKB-KW"/>
</dbReference>
<evidence type="ECO:0000313" key="8">
    <source>
        <dbReference type="Proteomes" id="UP000288859"/>
    </source>
</evidence>
<gene>
    <name evidence="7" type="ORF">B0A52_02150</name>
</gene>
<keyword evidence="3 5" id="KW-0862">Zinc</keyword>
<dbReference type="PANTHER" id="PTHR42813">
    <property type="entry name" value="ZINC-TYPE ALCOHOL DEHYDROGENASE-LIKE"/>
    <property type="match status" value="1"/>
</dbReference>
<dbReference type="EMBL" id="NAJM01000009">
    <property type="protein sequence ID" value="RVX73024.1"/>
    <property type="molecule type" value="Genomic_DNA"/>
</dbReference>
<dbReference type="CDD" id="cd08284">
    <property type="entry name" value="FDH_like_2"/>
    <property type="match status" value="1"/>
</dbReference>
<dbReference type="SUPFAM" id="SSF51735">
    <property type="entry name" value="NAD(P)-binding Rossmann-fold domains"/>
    <property type="match status" value="1"/>
</dbReference>
<comment type="cofactor">
    <cofactor evidence="1 5">
        <name>Zn(2+)</name>
        <dbReference type="ChEBI" id="CHEBI:29105"/>
    </cofactor>
</comment>
<protein>
    <recommendedName>
        <fullName evidence="6">Enoyl reductase (ER) domain-containing protein</fullName>
    </recommendedName>
</protein>
<evidence type="ECO:0000256" key="5">
    <source>
        <dbReference type="RuleBase" id="RU361277"/>
    </source>
</evidence>
<evidence type="ECO:0000256" key="1">
    <source>
        <dbReference type="ARBA" id="ARBA00001947"/>
    </source>
</evidence>
<evidence type="ECO:0000256" key="2">
    <source>
        <dbReference type="ARBA" id="ARBA00022723"/>
    </source>
</evidence>
<dbReference type="SMART" id="SM00829">
    <property type="entry name" value="PKS_ER"/>
    <property type="match status" value="1"/>
</dbReference>
<organism evidence="7 8">
    <name type="scientific">Exophiala mesophila</name>
    <name type="common">Black yeast-like fungus</name>
    <dbReference type="NCBI Taxonomy" id="212818"/>
    <lineage>
        <taxon>Eukaryota</taxon>
        <taxon>Fungi</taxon>
        <taxon>Dikarya</taxon>
        <taxon>Ascomycota</taxon>
        <taxon>Pezizomycotina</taxon>
        <taxon>Eurotiomycetes</taxon>
        <taxon>Chaetothyriomycetidae</taxon>
        <taxon>Chaetothyriales</taxon>
        <taxon>Herpotrichiellaceae</taxon>
        <taxon>Exophiala</taxon>
    </lineage>
</organism>
<dbReference type="InterPro" id="IPR020843">
    <property type="entry name" value="ER"/>
</dbReference>
<dbReference type="Pfam" id="PF00107">
    <property type="entry name" value="ADH_zinc_N"/>
    <property type="match status" value="1"/>
</dbReference>
<evidence type="ECO:0000313" key="7">
    <source>
        <dbReference type="EMBL" id="RVX73024.1"/>
    </source>
</evidence>
<dbReference type="InterPro" id="IPR002328">
    <property type="entry name" value="ADH_Zn_CS"/>
</dbReference>
<dbReference type="AlphaFoldDB" id="A0A438NB71"/>
<proteinExistence type="inferred from homology"/>
<comment type="caution">
    <text evidence="7">The sequence shown here is derived from an EMBL/GenBank/DDBJ whole genome shotgun (WGS) entry which is preliminary data.</text>
</comment>
<feature type="domain" description="Enoyl reductase (ER)" evidence="6">
    <location>
        <begin position="13"/>
        <end position="348"/>
    </location>
</feature>
<reference evidence="7 8" key="1">
    <citation type="submission" date="2017-03" db="EMBL/GenBank/DDBJ databases">
        <title>Genomes of endolithic fungi from Antarctica.</title>
        <authorList>
            <person name="Coleine C."/>
            <person name="Masonjones S."/>
            <person name="Stajich J.E."/>
        </authorList>
    </citation>
    <scope>NUCLEOTIDE SEQUENCE [LARGE SCALE GENOMIC DNA]</scope>
    <source>
        <strain evidence="7 8">CCFEE 6314</strain>
    </source>
</reference>
<comment type="similarity">
    <text evidence="5">Belongs to the zinc-containing alcohol dehydrogenase family.</text>
</comment>
<dbReference type="Gene3D" id="3.90.180.10">
    <property type="entry name" value="Medium-chain alcohol dehydrogenases, catalytic domain"/>
    <property type="match status" value="1"/>
</dbReference>
<sequence length="356" mass="38003">MANKTMRAVVFKGPETVVVEERPCPSLQDDTDVIIKVTSSGLCGSDLHWYRGRLDAPSEFIIGHEVVGIVSEKGPSVKTLQLGDEVVVPFCTACSTCYYCINGESGRCTRGLMLGLPGQLEGGQAEFVRVPLADTTVVRAPNTIPSKMLVLMADIMPTGYFAASRFLKEVSPDRLADTVSVVIGCGPVGICAIATALTMVNKVYAIDSVPDRLAEAERMGAIPLNLNEDPVAKIKAATEGRGADAVIEVVGHPDALTLALDLVRPYGSLSSVGVYTEVMPISGVVLYTKAAKMGFGRCPVRSVFENALKVLVQQQDKLAFLCSTTKSLEDAPQAYLDFASRKCHKIIFDLTLGGAK</sequence>
<accession>A0A438NB71</accession>
<dbReference type="InterPro" id="IPR013149">
    <property type="entry name" value="ADH-like_C"/>
</dbReference>
<dbReference type="SUPFAM" id="SSF50129">
    <property type="entry name" value="GroES-like"/>
    <property type="match status" value="1"/>
</dbReference>